<sequence length="79" mass="9062">MSKASAYFTVGNIDGKHDVKELKRELDTLHGVLSVSVNERTERIAVDFDTTGTEQERIQKRIEKLGYHVSEVQFENHVM</sequence>
<proteinExistence type="predicted"/>
<dbReference type="InterPro" id="IPR006121">
    <property type="entry name" value="HMA_dom"/>
</dbReference>
<name>A0A644VUX1_9ZZZZ</name>
<protein>
    <recommendedName>
        <fullName evidence="1">HMA domain-containing protein</fullName>
    </recommendedName>
</protein>
<accession>A0A644VUX1</accession>
<gene>
    <name evidence="2" type="ORF">SDC9_41347</name>
</gene>
<dbReference type="CDD" id="cd00371">
    <property type="entry name" value="HMA"/>
    <property type="match status" value="1"/>
</dbReference>
<dbReference type="GO" id="GO:0046872">
    <property type="term" value="F:metal ion binding"/>
    <property type="evidence" value="ECO:0007669"/>
    <property type="project" value="InterPro"/>
</dbReference>
<comment type="caution">
    <text evidence="2">The sequence shown here is derived from an EMBL/GenBank/DDBJ whole genome shotgun (WGS) entry which is preliminary data.</text>
</comment>
<feature type="domain" description="HMA" evidence="1">
    <location>
        <begin position="4"/>
        <end position="70"/>
    </location>
</feature>
<dbReference type="Gene3D" id="3.30.70.100">
    <property type="match status" value="1"/>
</dbReference>
<dbReference type="PROSITE" id="PS50846">
    <property type="entry name" value="HMA_2"/>
    <property type="match status" value="1"/>
</dbReference>
<evidence type="ECO:0000259" key="1">
    <source>
        <dbReference type="PROSITE" id="PS50846"/>
    </source>
</evidence>
<dbReference type="AlphaFoldDB" id="A0A644VUX1"/>
<dbReference type="Pfam" id="PF00403">
    <property type="entry name" value="HMA"/>
    <property type="match status" value="1"/>
</dbReference>
<evidence type="ECO:0000313" key="2">
    <source>
        <dbReference type="EMBL" id="MPL95178.1"/>
    </source>
</evidence>
<reference evidence="2" key="1">
    <citation type="submission" date="2019-08" db="EMBL/GenBank/DDBJ databases">
        <authorList>
            <person name="Kucharzyk K."/>
            <person name="Murdoch R.W."/>
            <person name="Higgins S."/>
            <person name="Loffler F."/>
        </authorList>
    </citation>
    <scope>NUCLEOTIDE SEQUENCE</scope>
</reference>
<dbReference type="SUPFAM" id="SSF55008">
    <property type="entry name" value="HMA, heavy metal-associated domain"/>
    <property type="match status" value="1"/>
</dbReference>
<dbReference type="InterPro" id="IPR036163">
    <property type="entry name" value="HMA_dom_sf"/>
</dbReference>
<organism evidence="2">
    <name type="scientific">bioreactor metagenome</name>
    <dbReference type="NCBI Taxonomy" id="1076179"/>
    <lineage>
        <taxon>unclassified sequences</taxon>
        <taxon>metagenomes</taxon>
        <taxon>ecological metagenomes</taxon>
    </lineage>
</organism>
<dbReference type="EMBL" id="VSSQ01000457">
    <property type="protein sequence ID" value="MPL95178.1"/>
    <property type="molecule type" value="Genomic_DNA"/>
</dbReference>